<dbReference type="AlphaFoldDB" id="A0A5C3MJ06"/>
<dbReference type="EMBL" id="ML213590">
    <property type="protein sequence ID" value="TFK44663.1"/>
    <property type="molecule type" value="Genomic_DNA"/>
</dbReference>
<evidence type="ECO:0000256" key="5">
    <source>
        <dbReference type="ARBA" id="ARBA00022989"/>
    </source>
</evidence>
<keyword evidence="5 8" id="KW-1133">Transmembrane helix</keyword>
<organism evidence="10 11">
    <name type="scientific">Crucibulum laeve</name>
    <dbReference type="NCBI Taxonomy" id="68775"/>
    <lineage>
        <taxon>Eukaryota</taxon>
        <taxon>Fungi</taxon>
        <taxon>Dikarya</taxon>
        <taxon>Basidiomycota</taxon>
        <taxon>Agaricomycotina</taxon>
        <taxon>Agaricomycetes</taxon>
        <taxon>Agaricomycetidae</taxon>
        <taxon>Agaricales</taxon>
        <taxon>Agaricineae</taxon>
        <taxon>Nidulariaceae</taxon>
        <taxon>Crucibulum</taxon>
    </lineage>
</organism>
<dbReference type="Gene3D" id="1.20.120.1770">
    <property type="match status" value="1"/>
</dbReference>
<name>A0A5C3MJ06_9AGAR</name>
<feature type="compositionally biased region" description="Low complexity" evidence="7">
    <location>
        <begin position="140"/>
        <end position="156"/>
    </location>
</feature>
<feature type="transmembrane region" description="Helical" evidence="8">
    <location>
        <begin position="321"/>
        <end position="343"/>
    </location>
</feature>
<dbReference type="Proteomes" id="UP000308652">
    <property type="component" value="Unassembled WGS sequence"/>
</dbReference>
<dbReference type="PANTHER" id="PTHR47797:SF3">
    <property type="entry name" value="CYTOCHROME B561 DOMAIN-CONTAINING PROTEIN"/>
    <property type="match status" value="1"/>
</dbReference>
<feature type="transmembrane region" description="Helical" evidence="8">
    <location>
        <begin position="249"/>
        <end position="270"/>
    </location>
</feature>
<feature type="transmembrane region" description="Helical" evidence="8">
    <location>
        <begin position="212"/>
        <end position="234"/>
    </location>
</feature>
<dbReference type="SMART" id="SM00664">
    <property type="entry name" value="DoH"/>
    <property type="match status" value="1"/>
</dbReference>
<reference evidence="10 11" key="1">
    <citation type="journal article" date="2019" name="Nat. Ecol. Evol.">
        <title>Megaphylogeny resolves global patterns of mushroom evolution.</title>
        <authorList>
            <person name="Varga T."/>
            <person name="Krizsan K."/>
            <person name="Foldi C."/>
            <person name="Dima B."/>
            <person name="Sanchez-Garcia M."/>
            <person name="Sanchez-Ramirez S."/>
            <person name="Szollosi G.J."/>
            <person name="Szarkandi J.G."/>
            <person name="Papp V."/>
            <person name="Albert L."/>
            <person name="Andreopoulos W."/>
            <person name="Angelini C."/>
            <person name="Antonin V."/>
            <person name="Barry K.W."/>
            <person name="Bougher N.L."/>
            <person name="Buchanan P."/>
            <person name="Buyck B."/>
            <person name="Bense V."/>
            <person name="Catcheside P."/>
            <person name="Chovatia M."/>
            <person name="Cooper J."/>
            <person name="Damon W."/>
            <person name="Desjardin D."/>
            <person name="Finy P."/>
            <person name="Geml J."/>
            <person name="Haridas S."/>
            <person name="Hughes K."/>
            <person name="Justo A."/>
            <person name="Karasinski D."/>
            <person name="Kautmanova I."/>
            <person name="Kiss B."/>
            <person name="Kocsube S."/>
            <person name="Kotiranta H."/>
            <person name="LaButti K.M."/>
            <person name="Lechner B.E."/>
            <person name="Liimatainen K."/>
            <person name="Lipzen A."/>
            <person name="Lukacs Z."/>
            <person name="Mihaltcheva S."/>
            <person name="Morgado L.N."/>
            <person name="Niskanen T."/>
            <person name="Noordeloos M.E."/>
            <person name="Ohm R.A."/>
            <person name="Ortiz-Santana B."/>
            <person name="Ovrebo C."/>
            <person name="Racz N."/>
            <person name="Riley R."/>
            <person name="Savchenko A."/>
            <person name="Shiryaev A."/>
            <person name="Soop K."/>
            <person name="Spirin V."/>
            <person name="Szebenyi C."/>
            <person name="Tomsovsky M."/>
            <person name="Tulloss R.E."/>
            <person name="Uehling J."/>
            <person name="Grigoriev I.V."/>
            <person name="Vagvolgyi C."/>
            <person name="Papp T."/>
            <person name="Martin F.M."/>
            <person name="Miettinen O."/>
            <person name="Hibbett D.S."/>
            <person name="Nagy L.G."/>
        </authorList>
    </citation>
    <scope>NUCLEOTIDE SEQUENCE [LARGE SCALE GENOMIC DNA]</scope>
    <source>
        <strain evidence="10 11">CBS 166.37</strain>
    </source>
</reference>
<dbReference type="SMART" id="SM00665">
    <property type="entry name" value="B561"/>
    <property type="match status" value="1"/>
</dbReference>
<dbReference type="CDD" id="cd09630">
    <property type="entry name" value="CDH_like_cytochrome"/>
    <property type="match status" value="1"/>
</dbReference>
<evidence type="ECO:0000256" key="2">
    <source>
        <dbReference type="ARBA" id="ARBA00022448"/>
    </source>
</evidence>
<evidence type="ECO:0000256" key="6">
    <source>
        <dbReference type="ARBA" id="ARBA00023136"/>
    </source>
</evidence>
<feature type="domain" description="Cytochrome b561" evidence="9">
    <location>
        <begin position="139"/>
        <end position="343"/>
    </location>
</feature>
<dbReference type="SUPFAM" id="SSF49344">
    <property type="entry name" value="CBD9-like"/>
    <property type="match status" value="1"/>
</dbReference>
<evidence type="ECO:0000259" key="9">
    <source>
        <dbReference type="PROSITE" id="PS50939"/>
    </source>
</evidence>
<dbReference type="InterPro" id="IPR006593">
    <property type="entry name" value="Cyt_b561/ferric_Rdtase_TM"/>
</dbReference>
<keyword evidence="2" id="KW-0813">Transport</keyword>
<gene>
    <name evidence="10" type="ORF">BDQ12DRAFT_695097</name>
</gene>
<accession>A0A5C3MJ06</accession>
<keyword evidence="6 8" id="KW-0472">Membrane</keyword>
<sequence>MCISATVNGSSVEYVLSSTGKQSLGWMGMGFGRQMANTPMVIMWPNADGGVTISQRSASQEVMPTVDSNPPRVAEASQALSVTSGSTPQLVYTIPANSDTKQFVIYAFSTQSPGSSAKDAPLVQHVDFGTTQLDLTKVISSTSGSSPNSTAGSPTSDDTSGVDDTLPLLPYQRVIIAHAIFCVVGFLLLLPVGALLARYLRTFTPVWFKGHWIIQFALAGPVIIVGVALGIVSVNKAGAPHLNDDHKRWGIGIFILYLIQCALGAVIHFVKPKQRLRRPPQNYIHAVFGLLIISLGLYQVHSGYDDEWPKTTGRGNLPKGVNVIFWIWVALLPLSYLAGLAFLRRQLRQEAQGKMVTVHSDENEEDIDMASVYRDHPR</sequence>
<dbReference type="PROSITE" id="PS50939">
    <property type="entry name" value="CYTOCHROME_B561"/>
    <property type="match status" value="1"/>
</dbReference>
<dbReference type="CDD" id="cd08760">
    <property type="entry name" value="Cyt_b561_FRRS1_like"/>
    <property type="match status" value="1"/>
</dbReference>
<dbReference type="GO" id="GO:0016020">
    <property type="term" value="C:membrane"/>
    <property type="evidence" value="ECO:0007669"/>
    <property type="project" value="UniProtKB-SubCell"/>
</dbReference>
<comment type="subcellular location">
    <subcellularLocation>
        <location evidence="1">Membrane</location>
    </subcellularLocation>
</comment>
<feature type="transmembrane region" description="Helical" evidence="8">
    <location>
        <begin position="175"/>
        <end position="200"/>
    </location>
</feature>
<evidence type="ECO:0000313" key="10">
    <source>
        <dbReference type="EMBL" id="TFK44663.1"/>
    </source>
</evidence>
<dbReference type="PANTHER" id="PTHR47797">
    <property type="entry name" value="DEHYDROGENASE, PUTATIVE (AFU_ORTHOLOGUE AFUA_8G05805)-RELATED"/>
    <property type="match status" value="1"/>
</dbReference>
<dbReference type="InterPro" id="IPR015920">
    <property type="entry name" value="Cellobiose_DH-like_cyt"/>
</dbReference>
<evidence type="ECO:0000256" key="1">
    <source>
        <dbReference type="ARBA" id="ARBA00004370"/>
    </source>
</evidence>
<protein>
    <recommendedName>
        <fullName evidence="9">Cytochrome b561 domain-containing protein</fullName>
    </recommendedName>
</protein>
<evidence type="ECO:0000313" key="11">
    <source>
        <dbReference type="Proteomes" id="UP000308652"/>
    </source>
</evidence>
<dbReference type="InterPro" id="IPR005018">
    <property type="entry name" value="DOMON_domain"/>
</dbReference>
<evidence type="ECO:0000256" key="8">
    <source>
        <dbReference type="SAM" id="Phobius"/>
    </source>
</evidence>
<keyword evidence="3 8" id="KW-0812">Transmembrane</keyword>
<dbReference type="OrthoDB" id="19261at2759"/>
<evidence type="ECO:0000256" key="3">
    <source>
        <dbReference type="ARBA" id="ARBA00022692"/>
    </source>
</evidence>
<dbReference type="Gene3D" id="2.60.40.1210">
    <property type="entry name" value="Cellobiose dehydrogenase, cytochrome domain"/>
    <property type="match status" value="1"/>
</dbReference>
<dbReference type="STRING" id="68775.A0A5C3MJ06"/>
<dbReference type="Pfam" id="PF16010">
    <property type="entry name" value="CDH-cyt"/>
    <property type="match status" value="1"/>
</dbReference>
<keyword evidence="4" id="KW-0249">Electron transport</keyword>
<evidence type="ECO:0000256" key="4">
    <source>
        <dbReference type="ARBA" id="ARBA00022982"/>
    </source>
</evidence>
<evidence type="ECO:0000256" key="7">
    <source>
        <dbReference type="SAM" id="MobiDB-lite"/>
    </source>
</evidence>
<feature type="region of interest" description="Disordered" evidence="7">
    <location>
        <begin position="139"/>
        <end position="161"/>
    </location>
</feature>
<proteinExistence type="predicted"/>
<dbReference type="Pfam" id="PF03188">
    <property type="entry name" value="Cytochrom_B561"/>
    <property type="match status" value="1"/>
</dbReference>
<keyword evidence="11" id="KW-1185">Reference proteome</keyword>
<feature type="transmembrane region" description="Helical" evidence="8">
    <location>
        <begin position="282"/>
        <end position="301"/>
    </location>
</feature>